<dbReference type="EMBL" id="LT969430">
    <property type="protein sequence ID" value="SOV12723.1"/>
    <property type="molecule type" value="Genomic_DNA"/>
</dbReference>
<evidence type="ECO:0000313" key="3">
    <source>
        <dbReference type="EMBL" id="SOV12723.1"/>
    </source>
</evidence>
<dbReference type="InterPro" id="IPR019111">
    <property type="entry name" value="PRESA_N"/>
</dbReference>
<keyword evidence="1" id="KW-1133">Transmembrane helix</keyword>
<evidence type="ECO:0000256" key="1">
    <source>
        <dbReference type="SAM" id="Phobius"/>
    </source>
</evidence>
<gene>
    <name evidence="3" type="ORF">PGABG01_0700300</name>
</gene>
<name>A0ABY1UK06_9APIC</name>
<dbReference type="NCBIfam" id="TIGR01639">
    <property type="entry name" value="P_fal_TIGR01639"/>
    <property type="match status" value="1"/>
</dbReference>
<dbReference type="Pfam" id="PF09687">
    <property type="entry name" value="PRESAN"/>
    <property type="match status" value="1"/>
</dbReference>
<feature type="domain" description="Plasmodium RESA N-terminal" evidence="2">
    <location>
        <begin position="123"/>
        <end position="253"/>
    </location>
</feature>
<dbReference type="Proteomes" id="UP000831156">
    <property type="component" value="Chromosome 7"/>
</dbReference>
<keyword evidence="1" id="KW-0472">Membrane</keyword>
<evidence type="ECO:0000313" key="4">
    <source>
        <dbReference type="Proteomes" id="UP000831156"/>
    </source>
</evidence>
<reference evidence="3" key="1">
    <citation type="submission" date="2016-09" db="EMBL/GenBank/DDBJ databases">
        <authorList>
            <consortium name="Pathogen Informatics"/>
            <person name="Sun Q."/>
            <person name="Inoue M."/>
        </authorList>
    </citation>
    <scope>NUCLEOTIDE SEQUENCE</scope>
</reference>
<organism evidence="3 4">
    <name type="scientific">Plasmodium gaboni</name>
    <dbReference type="NCBI Taxonomy" id="647221"/>
    <lineage>
        <taxon>Eukaryota</taxon>
        <taxon>Sar</taxon>
        <taxon>Alveolata</taxon>
        <taxon>Apicomplexa</taxon>
        <taxon>Aconoidasida</taxon>
        <taxon>Haemosporida</taxon>
        <taxon>Plasmodiidae</taxon>
        <taxon>Plasmodium</taxon>
        <taxon>Plasmodium (Laverania)</taxon>
    </lineage>
</organism>
<protein>
    <recommendedName>
        <fullName evidence="2">Plasmodium RESA N-terminal domain-containing protein</fullName>
    </recommendedName>
</protein>
<feature type="transmembrane region" description="Helical" evidence="1">
    <location>
        <begin position="35"/>
        <end position="56"/>
    </location>
</feature>
<sequence length="270" mass="32578">MKIFYNKNLKTHKYNLYTPDINKQRTKYRIHCRSFIFKSLFLCIISLFYISLWNVYDENIVLSTKYIDIISRNLSEFQNENNNDMKRKNTVNHLDKTNESSKNSYNNETLTLENKHYNDMSKNLTKKELFDVLNSLKECPSNEDLRNIWSHTVDIAKEGLDNLLKESKTSVQKYLDNNIHISHDKYGNQLFVYDEMWNLYISKFSKEVAIEEVEYTKNFYNLINGKHTIDDILKFIYSFLEYFEILKKILQEEYHEELLRTIVENMNEKK</sequence>
<accession>A0ABY1UK06</accession>
<keyword evidence="1" id="KW-0812">Transmembrane</keyword>
<proteinExistence type="predicted"/>
<dbReference type="InterPro" id="IPR006526">
    <property type="entry name" value="Export_prot_PHISTa/b/c"/>
</dbReference>
<keyword evidence="4" id="KW-1185">Reference proteome</keyword>
<evidence type="ECO:0000259" key="2">
    <source>
        <dbReference type="Pfam" id="PF09687"/>
    </source>
</evidence>